<dbReference type="AlphaFoldDB" id="J3KVZ4"/>
<reference evidence="2" key="2">
    <citation type="submission" date="2013-04" db="UniProtKB">
        <authorList>
            <consortium name="EnsemblPlants"/>
        </authorList>
    </citation>
    <scope>IDENTIFICATION</scope>
</reference>
<dbReference type="HOGENOM" id="CLU_187173_0_0_1"/>
<name>J3KVZ4_ORYBR</name>
<reference evidence="2" key="1">
    <citation type="journal article" date="2013" name="Nat. Commun.">
        <title>Whole-genome sequencing of Oryza brachyantha reveals mechanisms underlying Oryza genome evolution.</title>
        <authorList>
            <person name="Chen J."/>
            <person name="Huang Q."/>
            <person name="Gao D."/>
            <person name="Wang J."/>
            <person name="Lang Y."/>
            <person name="Liu T."/>
            <person name="Li B."/>
            <person name="Bai Z."/>
            <person name="Luis Goicoechea J."/>
            <person name="Liang C."/>
            <person name="Chen C."/>
            <person name="Zhang W."/>
            <person name="Sun S."/>
            <person name="Liao Y."/>
            <person name="Zhang X."/>
            <person name="Yang L."/>
            <person name="Song C."/>
            <person name="Wang M."/>
            <person name="Shi J."/>
            <person name="Liu G."/>
            <person name="Liu J."/>
            <person name="Zhou H."/>
            <person name="Zhou W."/>
            <person name="Yu Q."/>
            <person name="An N."/>
            <person name="Chen Y."/>
            <person name="Cai Q."/>
            <person name="Wang B."/>
            <person name="Liu B."/>
            <person name="Min J."/>
            <person name="Huang Y."/>
            <person name="Wu H."/>
            <person name="Li Z."/>
            <person name="Zhang Y."/>
            <person name="Yin Y."/>
            <person name="Song W."/>
            <person name="Jiang J."/>
            <person name="Jackson S.A."/>
            <person name="Wing R.A."/>
            <person name="Wang J."/>
            <person name="Chen M."/>
        </authorList>
    </citation>
    <scope>NUCLEOTIDE SEQUENCE [LARGE SCALE GENOMIC DNA]</scope>
    <source>
        <strain evidence="2">cv. IRGC 101232</strain>
    </source>
</reference>
<dbReference type="Gramene" id="OB01G11500.1">
    <property type="protein sequence ID" value="OB01G11500.1"/>
    <property type="gene ID" value="OB01G11500"/>
</dbReference>
<evidence type="ECO:0000256" key="1">
    <source>
        <dbReference type="SAM" id="SignalP"/>
    </source>
</evidence>
<feature type="chain" id="PRO_5003773130" evidence="1">
    <location>
        <begin position="30"/>
        <end position="90"/>
    </location>
</feature>
<feature type="signal peptide" evidence="1">
    <location>
        <begin position="1"/>
        <end position="29"/>
    </location>
</feature>
<keyword evidence="3" id="KW-1185">Reference proteome</keyword>
<dbReference type="OMA" id="PNASECW"/>
<accession>J3KVZ4</accession>
<evidence type="ECO:0000313" key="2">
    <source>
        <dbReference type="EnsemblPlants" id="OB01G11500.1"/>
    </source>
</evidence>
<sequence length="90" mass="9930">MPMNHSSKGLLVLCWVLLGFFANPALVNGKDKDYTWTKTKSGGSYGINEDGLKPVKCVIYPTGSCCDNPKSKNFKKCYPSVFECVNNCIN</sequence>
<dbReference type="Proteomes" id="UP000006038">
    <property type="component" value="Chromosome 1"/>
</dbReference>
<evidence type="ECO:0000313" key="3">
    <source>
        <dbReference type="Proteomes" id="UP000006038"/>
    </source>
</evidence>
<organism evidence="2">
    <name type="scientific">Oryza brachyantha</name>
    <name type="common">malo sina</name>
    <dbReference type="NCBI Taxonomy" id="4533"/>
    <lineage>
        <taxon>Eukaryota</taxon>
        <taxon>Viridiplantae</taxon>
        <taxon>Streptophyta</taxon>
        <taxon>Embryophyta</taxon>
        <taxon>Tracheophyta</taxon>
        <taxon>Spermatophyta</taxon>
        <taxon>Magnoliopsida</taxon>
        <taxon>Liliopsida</taxon>
        <taxon>Poales</taxon>
        <taxon>Poaceae</taxon>
        <taxon>BOP clade</taxon>
        <taxon>Oryzoideae</taxon>
        <taxon>Oryzeae</taxon>
        <taxon>Oryzinae</taxon>
        <taxon>Oryza</taxon>
    </lineage>
</organism>
<protein>
    <submittedName>
        <fullName evidence="2">Uncharacterized protein</fullName>
    </submittedName>
</protein>
<proteinExistence type="predicted"/>
<dbReference type="EnsemblPlants" id="OB01G11500.1">
    <property type="protein sequence ID" value="OB01G11500.1"/>
    <property type="gene ID" value="OB01G11500"/>
</dbReference>
<keyword evidence="1" id="KW-0732">Signal</keyword>